<dbReference type="EMBL" id="BGPR01005015">
    <property type="protein sequence ID" value="GBN05941.1"/>
    <property type="molecule type" value="Genomic_DNA"/>
</dbReference>
<accession>A0A4Y2KUC0</accession>
<reference evidence="2 3" key="1">
    <citation type="journal article" date="2019" name="Sci. Rep.">
        <title>Orb-weaving spider Araneus ventricosus genome elucidates the spidroin gene catalogue.</title>
        <authorList>
            <person name="Kono N."/>
            <person name="Nakamura H."/>
            <person name="Ohtoshi R."/>
            <person name="Moran D.A.P."/>
            <person name="Shinohara A."/>
            <person name="Yoshida Y."/>
            <person name="Fujiwara M."/>
            <person name="Mori M."/>
            <person name="Tomita M."/>
            <person name="Arakawa K."/>
        </authorList>
    </citation>
    <scope>NUCLEOTIDE SEQUENCE [LARGE SCALE GENOMIC DNA]</scope>
</reference>
<name>A0A4Y2KUC0_ARAVE</name>
<keyword evidence="3" id="KW-1185">Reference proteome</keyword>
<dbReference type="Proteomes" id="UP000499080">
    <property type="component" value="Unassembled WGS sequence"/>
</dbReference>
<protein>
    <submittedName>
        <fullName evidence="2">Uncharacterized protein</fullName>
    </submittedName>
</protein>
<feature type="compositionally biased region" description="Basic residues" evidence="1">
    <location>
        <begin position="21"/>
        <end position="33"/>
    </location>
</feature>
<dbReference type="AlphaFoldDB" id="A0A4Y2KUC0"/>
<sequence length="104" mass="11825">MGESHHVGTTLRGATTEGHVLRGKRSSYKRRAVRPLQSAAPNVRSMSASSTFEYANADFQRERCSRNLPFNFLYLMTKAFRTLQCYVIPIRLCAPYTPASLSHW</sequence>
<gene>
    <name evidence="2" type="ORF">AVEN_205986_1</name>
</gene>
<evidence type="ECO:0000313" key="3">
    <source>
        <dbReference type="Proteomes" id="UP000499080"/>
    </source>
</evidence>
<feature type="region of interest" description="Disordered" evidence="1">
    <location>
        <begin position="1"/>
        <end position="42"/>
    </location>
</feature>
<organism evidence="2 3">
    <name type="scientific">Araneus ventricosus</name>
    <name type="common">Orbweaver spider</name>
    <name type="synonym">Epeira ventricosa</name>
    <dbReference type="NCBI Taxonomy" id="182803"/>
    <lineage>
        <taxon>Eukaryota</taxon>
        <taxon>Metazoa</taxon>
        <taxon>Ecdysozoa</taxon>
        <taxon>Arthropoda</taxon>
        <taxon>Chelicerata</taxon>
        <taxon>Arachnida</taxon>
        <taxon>Araneae</taxon>
        <taxon>Araneomorphae</taxon>
        <taxon>Entelegynae</taxon>
        <taxon>Araneoidea</taxon>
        <taxon>Araneidae</taxon>
        <taxon>Araneus</taxon>
    </lineage>
</organism>
<comment type="caution">
    <text evidence="2">The sequence shown here is derived from an EMBL/GenBank/DDBJ whole genome shotgun (WGS) entry which is preliminary data.</text>
</comment>
<dbReference type="OrthoDB" id="6471108at2759"/>
<evidence type="ECO:0000256" key="1">
    <source>
        <dbReference type="SAM" id="MobiDB-lite"/>
    </source>
</evidence>
<evidence type="ECO:0000313" key="2">
    <source>
        <dbReference type="EMBL" id="GBN05941.1"/>
    </source>
</evidence>
<proteinExistence type="predicted"/>